<keyword evidence="2" id="KW-0472">Membrane</keyword>
<organism evidence="3 4">
    <name type="scientific">Mycolicibacterium komossense</name>
    <dbReference type="NCBI Taxonomy" id="1779"/>
    <lineage>
        <taxon>Bacteria</taxon>
        <taxon>Bacillati</taxon>
        <taxon>Actinomycetota</taxon>
        <taxon>Actinomycetes</taxon>
        <taxon>Mycobacteriales</taxon>
        <taxon>Mycobacteriaceae</taxon>
        <taxon>Mycolicibacterium</taxon>
    </lineage>
</organism>
<feature type="transmembrane region" description="Helical" evidence="2">
    <location>
        <begin position="33"/>
        <end position="54"/>
    </location>
</feature>
<keyword evidence="2" id="KW-0812">Transmembrane</keyword>
<feature type="region of interest" description="Disordered" evidence="1">
    <location>
        <begin position="58"/>
        <end position="112"/>
    </location>
</feature>
<proteinExistence type="predicted"/>
<dbReference type="EMBL" id="JACKTY010000018">
    <property type="protein sequence ID" value="MCV7225743.1"/>
    <property type="molecule type" value="Genomic_DNA"/>
</dbReference>
<dbReference type="Proteomes" id="UP001526201">
    <property type="component" value="Unassembled WGS sequence"/>
</dbReference>
<name>A0ABT3C8G3_9MYCO</name>
<feature type="compositionally biased region" description="Polar residues" evidence="1">
    <location>
        <begin position="80"/>
        <end position="100"/>
    </location>
</feature>
<sequence>MAQIRTPAPPAGDDDTELIPVVTPERSRLAAKLALVGGAVVGLVLVAGIIVSVLTMSGESTRSVTPEAPLTPISVPAHAATTTGETSAQLSAEPSATDTAAPSYAPLPPVTATAQTMTTAPALPVGPSGGPRVLDRLHELFPRLFPETP</sequence>
<keyword evidence="4" id="KW-1185">Reference proteome</keyword>
<keyword evidence="2" id="KW-1133">Transmembrane helix</keyword>
<evidence type="ECO:0000256" key="2">
    <source>
        <dbReference type="SAM" id="Phobius"/>
    </source>
</evidence>
<comment type="caution">
    <text evidence="3">The sequence shown here is derived from an EMBL/GenBank/DDBJ whole genome shotgun (WGS) entry which is preliminary data.</text>
</comment>
<protein>
    <submittedName>
        <fullName evidence="3">Uncharacterized protein</fullName>
    </submittedName>
</protein>
<evidence type="ECO:0000313" key="4">
    <source>
        <dbReference type="Proteomes" id="UP001526201"/>
    </source>
</evidence>
<accession>A0ABT3C8G3</accession>
<gene>
    <name evidence="3" type="ORF">H7J73_06815</name>
</gene>
<evidence type="ECO:0000313" key="3">
    <source>
        <dbReference type="EMBL" id="MCV7225743.1"/>
    </source>
</evidence>
<evidence type="ECO:0000256" key="1">
    <source>
        <dbReference type="SAM" id="MobiDB-lite"/>
    </source>
</evidence>
<dbReference type="RefSeq" id="WP_264066548.1">
    <property type="nucleotide sequence ID" value="NZ_JACKTY010000018.1"/>
</dbReference>
<reference evidence="3 4" key="1">
    <citation type="journal article" date="2022" name="BMC Genomics">
        <title>Comparative genome analysis of mycobacteria focusing on tRNA and non-coding RNA.</title>
        <authorList>
            <person name="Behra P.R.K."/>
            <person name="Pettersson B.M.F."/>
            <person name="Ramesh M."/>
            <person name="Das S."/>
            <person name="Dasgupta S."/>
            <person name="Kirsebom L.A."/>
        </authorList>
    </citation>
    <scope>NUCLEOTIDE SEQUENCE [LARGE SCALE GENOMIC DNA]</scope>
    <source>
        <strain evidence="3 4">DSM 44078</strain>
    </source>
</reference>